<evidence type="ECO:0000313" key="1">
    <source>
        <dbReference type="EMBL" id="MPY36840.1"/>
    </source>
</evidence>
<keyword evidence="2" id="KW-1185">Reference proteome</keyword>
<dbReference type="Proteomes" id="UP000325849">
    <property type="component" value="Unassembled WGS sequence"/>
</dbReference>
<dbReference type="OrthoDB" id="4269933at2"/>
<name>A0A5N8VNK0_9ACTN</name>
<protein>
    <submittedName>
        <fullName evidence="1">Uncharacterized protein</fullName>
    </submittedName>
</protein>
<organism evidence="1 2">
    <name type="scientific">Streptomyces adustus</name>
    <dbReference type="NCBI Taxonomy" id="1609272"/>
    <lineage>
        <taxon>Bacteria</taxon>
        <taxon>Bacillati</taxon>
        <taxon>Actinomycetota</taxon>
        <taxon>Actinomycetes</taxon>
        <taxon>Kitasatosporales</taxon>
        <taxon>Streptomycetaceae</taxon>
        <taxon>Streptomyces</taxon>
    </lineage>
</organism>
<dbReference type="EMBL" id="VJZD01000254">
    <property type="protein sequence ID" value="MPY36840.1"/>
    <property type="molecule type" value="Genomic_DNA"/>
</dbReference>
<dbReference type="AlphaFoldDB" id="A0A5N8VNK0"/>
<accession>A0A5N8VNK0</accession>
<gene>
    <name evidence="1" type="ORF">FNH09_38175</name>
</gene>
<sequence>MDRVALPHDLVLLQAAWYRTYDALAVSRPARTAVLRRRLYALSARLLWHPYWSRPAVAVPAARAELRRRGRALERAR</sequence>
<reference evidence="1 2" key="1">
    <citation type="submission" date="2019-07" db="EMBL/GenBank/DDBJ databases">
        <title>New species of Amycolatopsis and Streptomyces.</title>
        <authorList>
            <person name="Duangmal K."/>
            <person name="Teo W.F.A."/>
            <person name="Lipun K."/>
        </authorList>
    </citation>
    <scope>NUCLEOTIDE SEQUENCE [LARGE SCALE GENOMIC DNA]</scope>
    <source>
        <strain evidence="1 2">NBRC 109810</strain>
    </source>
</reference>
<dbReference type="RefSeq" id="WP_152894461.1">
    <property type="nucleotide sequence ID" value="NZ_VJZD01000254.1"/>
</dbReference>
<proteinExistence type="predicted"/>
<evidence type="ECO:0000313" key="2">
    <source>
        <dbReference type="Proteomes" id="UP000325849"/>
    </source>
</evidence>
<comment type="caution">
    <text evidence="1">The sequence shown here is derived from an EMBL/GenBank/DDBJ whole genome shotgun (WGS) entry which is preliminary data.</text>
</comment>